<evidence type="ECO:0000313" key="7">
    <source>
        <dbReference type="EMBL" id="ESQ29456.1"/>
    </source>
</evidence>
<dbReference type="Pfam" id="PF02365">
    <property type="entry name" value="NAM"/>
    <property type="match status" value="1"/>
</dbReference>
<proteinExistence type="predicted"/>
<evidence type="ECO:0000313" key="8">
    <source>
        <dbReference type="Proteomes" id="UP000030689"/>
    </source>
</evidence>
<dbReference type="PANTHER" id="PTHR31124:SF8">
    <property type="entry name" value="NAC DOMAIN-CONTAINING PROTEIN"/>
    <property type="match status" value="1"/>
</dbReference>
<dbReference type="STRING" id="72664.V4MDY4"/>
<keyword evidence="4" id="KW-0539">Nucleus</keyword>
<feature type="transmembrane region" description="Helical" evidence="5">
    <location>
        <begin position="36"/>
        <end position="63"/>
    </location>
</feature>
<organism evidence="7 8">
    <name type="scientific">Eutrema salsugineum</name>
    <name type="common">Saltwater cress</name>
    <name type="synonym">Sisymbrium salsugineum</name>
    <dbReference type="NCBI Taxonomy" id="72664"/>
    <lineage>
        <taxon>Eukaryota</taxon>
        <taxon>Viridiplantae</taxon>
        <taxon>Streptophyta</taxon>
        <taxon>Embryophyta</taxon>
        <taxon>Tracheophyta</taxon>
        <taxon>Spermatophyta</taxon>
        <taxon>Magnoliopsida</taxon>
        <taxon>eudicotyledons</taxon>
        <taxon>Gunneridae</taxon>
        <taxon>Pentapetalae</taxon>
        <taxon>rosids</taxon>
        <taxon>malvids</taxon>
        <taxon>Brassicales</taxon>
        <taxon>Brassicaceae</taxon>
        <taxon>Eutremeae</taxon>
        <taxon>Eutrema</taxon>
    </lineage>
</organism>
<dbReference type="SUPFAM" id="SSF101941">
    <property type="entry name" value="NAC domain"/>
    <property type="match status" value="1"/>
</dbReference>
<dbReference type="Proteomes" id="UP000030689">
    <property type="component" value="Unassembled WGS sequence"/>
</dbReference>
<evidence type="ECO:0000256" key="5">
    <source>
        <dbReference type="SAM" id="Phobius"/>
    </source>
</evidence>
<keyword evidence="3" id="KW-0804">Transcription</keyword>
<keyword evidence="5" id="KW-1133">Transmembrane helix</keyword>
<dbReference type="PROSITE" id="PS51005">
    <property type="entry name" value="NAC"/>
    <property type="match status" value="1"/>
</dbReference>
<keyword evidence="8" id="KW-1185">Reference proteome</keyword>
<evidence type="ECO:0000256" key="4">
    <source>
        <dbReference type="ARBA" id="ARBA00023242"/>
    </source>
</evidence>
<protein>
    <recommendedName>
        <fullName evidence="6">NAC domain-containing protein</fullName>
    </recommendedName>
</protein>
<reference evidence="7 8" key="1">
    <citation type="journal article" date="2013" name="Front. Plant Sci.">
        <title>The Reference Genome of the Halophytic Plant Eutrema salsugineum.</title>
        <authorList>
            <person name="Yang R."/>
            <person name="Jarvis D.E."/>
            <person name="Chen H."/>
            <person name="Beilstein M.A."/>
            <person name="Grimwood J."/>
            <person name="Jenkins J."/>
            <person name="Shu S."/>
            <person name="Prochnik S."/>
            <person name="Xin M."/>
            <person name="Ma C."/>
            <person name="Schmutz J."/>
            <person name="Wing R.A."/>
            <person name="Mitchell-Olds T."/>
            <person name="Schumaker K.S."/>
            <person name="Wang X."/>
        </authorList>
    </citation>
    <scope>NUCLEOTIDE SEQUENCE [LARGE SCALE GENOMIC DNA]</scope>
</reference>
<evidence type="ECO:0000256" key="3">
    <source>
        <dbReference type="ARBA" id="ARBA00023163"/>
    </source>
</evidence>
<dbReference type="Gene3D" id="2.170.150.80">
    <property type="entry name" value="NAC domain"/>
    <property type="match status" value="1"/>
</dbReference>
<dbReference type="GO" id="GO:0006355">
    <property type="term" value="P:regulation of DNA-templated transcription"/>
    <property type="evidence" value="ECO:0007669"/>
    <property type="project" value="InterPro"/>
</dbReference>
<keyword evidence="5" id="KW-0812">Transmembrane</keyword>
<dbReference type="PANTHER" id="PTHR31124">
    <property type="entry name" value="APICAL MERISTEM FORMATION PROTEIN-RELATED-RELATED"/>
    <property type="match status" value="1"/>
</dbReference>
<dbReference type="InterPro" id="IPR036093">
    <property type="entry name" value="NAC_dom_sf"/>
</dbReference>
<keyword evidence="1" id="KW-0805">Transcription regulation</keyword>
<evidence type="ECO:0000256" key="1">
    <source>
        <dbReference type="ARBA" id="ARBA00023015"/>
    </source>
</evidence>
<dbReference type="KEGG" id="eus:EUTSA_v10023895mg"/>
<evidence type="ECO:0000256" key="2">
    <source>
        <dbReference type="ARBA" id="ARBA00023125"/>
    </source>
</evidence>
<keyword evidence="2" id="KW-0238">DNA-binding</keyword>
<keyword evidence="5" id="KW-0472">Membrane</keyword>
<dbReference type="Gramene" id="ESQ29456">
    <property type="protein sequence ID" value="ESQ29456"/>
    <property type="gene ID" value="EUTSA_v10023895mg"/>
</dbReference>
<evidence type="ECO:0000259" key="6">
    <source>
        <dbReference type="PROSITE" id="PS51005"/>
    </source>
</evidence>
<feature type="domain" description="NAC" evidence="6">
    <location>
        <begin position="113"/>
        <end position="261"/>
    </location>
</feature>
<dbReference type="InterPro" id="IPR003441">
    <property type="entry name" value="NAC-dom"/>
</dbReference>
<dbReference type="EMBL" id="KI517881">
    <property type="protein sequence ID" value="ESQ29456.1"/>
    <property type="molecule type" value="Genomic_DNA"/>
</dbReference>
<gene>
    <name evidence="7" type="ORF">EUTSA_v10023895mg</name>
</gene>
<dbReference type="AlphaFoldDB" id="V4MDY4"/>
<dbReference type="GO" id="GO:0003677">
    <property type="term" value="F:DNA binding"/>
    <property type="evidence" value="ECO:0007669"/>
    <property type="project" value="UniProtKB-KW"/>
</dbReference>
<sequence>MYCDVHAFKLGVVCFDVSLERVEVVYRLRVYDPWRIFHALLIARISLLLILGLESVVCSSFFVGSPVCRRVSMVRTTTVRSAEERVVAMVSYWGFTLRLSGSEHGQMIGHVTKQRSVVAPRWSDELHGWFATCEVFELQAIDRPKYWPSFFVESKHFYGVVPWRLMYGLESSSLQGGRLFLVNRTENCGRTDGCDGGCWRIMRRDKVIISEKNKILGFKRVFKFCESDRYKRSFKLTWIMEEYRLAKKSTQGKVLCRIKLLDSTLLRKL</sequence>
<accession>V4MDY4</accession>
<name>V4MDY4_EUTSA</name>